<evidence type="ECO:0000313" key="2">
    <source>
        <dbReference type="Proteomes" id="UP001056120"/>
    </source>
</evidence>
<organism evidence="1 2">
    <name type="scientific">Smallanthus sonchifolius</name>
    <dbReference type="NCBI Taxonomy" id="185202"/>
    <lineage>
        <taxon>Eukaryota</taxon>
        <taxon>Viridiplantae</taxon>
        <taxon>Streptophyta</taxon>
        <taxon>Embryophyta</taxon>
        <taxon>Tracheophyta</taxon>
        <taxon>Spermatophyta</taxon>
        <taxon>Magnoliopsida</taxon>
        <taxon>eudicotyledons</taxon>
        <taxon>Gunneridae</taxon>
        <taxon>Pentapetalae</taxon>
        <taxon>asterids</taxon>
        <taxon>campanulids</taxon>
        <taxon>Asterales</taxon>
        <taxon>Asteraceae</taxon>
        <taxon>Asteroideae</taxon>
        <taxon>Heliantheae alliance</taxon>
        <taxon>Millerieae</taxon>
        <taxon>Smallanthus</taxon>
    </lineage>
</organism>
<protein>
    <submittedName>
        <fullName evidence="1">Uncharacterized protein</fullName>
    </submittedName>
</protein>
<reference evidence="2" key="1">
    <citation type="journal article" date="2022" name="Mol. Ecol. Resour.">
        <title>The genomes of chicory, endive, great burdock and yacon provide insights into Asteraceae palaeo-polyploidization history and plant inulin production.</title>
        <authorList>
            <person name="Fan W."/>
            <person name="Wang S."/>
            <person name="Wang H."/>
            <person name="Wang A."/>
            <person name="Jiang F."/>
            <person name="Liu H."/>
            <person name="Zhao H."/>
            <person name="Xu D."/>
            <person name="Zhang Y."/>
        </authorList>
    </citation>
    <scope>NUCLEOTIDE SEQUENCE [LARGE SCALE GENOMIC DNA]</scope>
    <source>
        <strain evidence="2">cv. Yunnan</strain>
    </source>
</reference>
<reference evidence="1 2" key="2">
    <citation type="journal article" date="2022" name="Mol. Ecol. Resour.">
        <title>The genomes of chicory, endive, great burdock and yacon provide insights into Asteraceae paleo-polyploidization history and plant inulin production.</title>
        <authorList>
            <person name="Fan W."/>
            <person name="Wang S."/>
            <person name="Wang H."/>
            <person name="Wang A."/>
            <person name="Jiang F."/>
            <person name="Liu H."/>
            <person name="Zhao H."/>
            <person name="Xu D."/>
            <person name="Zhang Y."/>
        </authorList>
    </citation>
    <scope>NUCLEOTIDE SEQUENCE [LARGE SCALE GENOMIC DNA]</scope>
    <source>
        <strain evidence="2">cv. Yunnan</strain>
        <tissue evidence="1">Leaves</tissue>
    </source>
</reference>
<gene>
    <name evidence="1" type="ORF">L1987_54334</name>
</gene>
<proteinExistence type="predicted"/>
<dbReference type="Proteomes" id="UP001056120">
    <property type="component" value="Linkage Group LG18"/>
</dbReference>
<name>A0ACB9E6K1_9ASTR</name>
<keyword evidence="2" id="KW-1185">Reference proteome</keyword>
<sequence length="101" mass="11263">MKHCPPSQREIEDTSHPVRPREAGSTEKIKPSTIGSTKPQQDPEAQLSQSTTQDSAAVMEALDDRLVQLQGVVDLTDTTLRRLHGRVVMGETRLTIQQFRV</sequence>
<accession>A0ACB9E6K1</accession>
<evidence type="ECO:0000313" key="1">
    <source>
        <dbReference type="EMBL" id="KAI3754549.1"/>
    </source>
</evidence>
<comment type="caution">
    <text evidence="1">The sequence shown here is derived from an EMBL/GenBank/DDBJ whole genome shotgun (WGS) entry which is preliminary data.</text>
</comment>
<dbReference type="EMBL" id="CM042035">
    <property type="protein sequence ID" value="KAI3754549.1"/>
    <property type="molecule type" value="Genomic_DNA"/>
</dbReference>